<evidence type="ECO:0008006" key="4">
    <source>
        <dbReference type="Google" id="ProtNLM"/>
    </source>
</evidence>
<keyword evidence="3" id="KW-1185">Reference proteome</keyword>
<keyword evidence="1" id="KW-0732">Signal</keyword>
<dbReference type="EMBL" id="JAEDAH010000093">
    <property type="protein sequence ID" value="MCA6064816.1"/>
    <property type="molecule type" value="Genomic_DNA"/>
</dbReference>
<organism evidence="2 3">
    <name type="scientific">Thalassolituus marinus</name>
    <dbReference type="NCBI Taxonomy" id="671053"/>
    <lineage>
        <taxon>Bacteria</taxon>
        <taxon>Pseudomonadati</taxon>
        <taxon>Pseudomonadota</taxon>
        <taxon>Gammaproteobacteria</taxon>
        <taxon>Oceanospirillales</taxon>
        <taxon>Oceanospirillaceae</taxon>
        <taxon>Thalassolituus</taxon>
    </lineage>
</organism>
<protein>
    <recommendedName>
        <fullName evidence="4">DUF4148 domain-containing protein</fullName>
    </recommendedName>
</protein>
<dbReference type="RefSeq" id="WP_225676158.1">
    <property type="nucleotide sequence ID" value="NZ_JAEDAH010000093.1"/>
</dbReference>
<feature type="signal peptide" evidence="1">
    <location>
        <begin position="1"/>
        <end position="23"/>
    </location>
</feature>
<feature type="chain" id="PRO_5046269269" description="DUF4148 domain-containing protein" evidence="1">
    <location>
        <begin position="24"/>
        <end position="78"/>
    </location>
</feature>
<comment type="caution">
    <text evidence="2">The sequence shown here is derived from an EMBL/GenBank/DDBJ whole genome shotgun (WGS) entry which is preliminary data.</text>
</comment>
<reference evidence="2 3" key="1">
    <citation type="submission" date="2020-12" db="EMBL/GenBank/DDBJ databases">
        <title>Novel Thalassolituus-related marine hydrocarbonoclastic bacteria mediated algae-derived hydrocarbons mineralization in twilight zone of the northern South China Sea.</title>
        <authorList>
            <person name="Dong C."/>
        </authorList>
    </citation>
    <scope>NUCLEOTIDE SEQUENCE [LARGE SCALE GENOMIC DNA]</scope>
    <source>
        <strain evidence="2 3">IMCC1826</strain>
    </source>
</reference>
<dbReference type="Proteomes" id="UP000714380">
    <property type="component" value="Unassembled WGS sequence"/>
</dbReference>
<accession>A0ABS7ZWM1</accession>
<evidence type="ECO:0000313" key="3">
    <source>
        <dbReference type="Proteomes" id="UP000714380"/>
    </source>
</evidence>
<name>A0ABS7ZWM1_9GAMM</name>
<gene>
    <name evidence="2" type="ORF">I9W95_14480</name>
</gene>
<proteinExistence type="predicted"/>
<evidence type="ECO:0000313" key="2">
    <source>
        <dbReference type="EMBL" id="MCA6064816.1"/>
    </source>
</evidence>
<evidence type="ECO:0000256" key="1">
    <source>
        <dbReference type="SAM" id="SignalP"/>
    </source>
</evidence>
<sequence length="78" mass="8177">MKNSVSAVIFAATAMLASAAAQASPDVFMDNVKKARGANAPAQVSEAVYNAGMRKLPSYRVDNAVEKCADTDQVAQEN</sequence>